<dbReference type="AlphaFoldDB" id="A0A1G6UIV6"/>
<proteinExistence type="predicted"/>
<feature type="transmembrane region" description="Helical" evidence="9">
    <location>
        <begin position="12"/>
        <end position="37"/>
    </location>
</feature>
<dbReference type="OrthoDB" id="9789209at2"/>
<feature type="binding site" description="axial binding residue" evidence="8">
    <location>
        <position position="156"/>
    </location>
    <ligand>
        <name>heme</name>
        <dbReference type="ChEBI" id="CHEBI:30413"/>
    </ligand>
    <ligandPart>
        <name>Fe</name>
        <dbReference type="ChEBI" id="CHEBI:18248"/>
    </ligandPart>
</feature>
<evidence type="ECO:0000256" key="5">
    <source>
        <dbReference type="ARBA" id="ARBA00022989"/>
    </source>
</evidence>
<feature type="binding site" description="axial binding residue" evidence="8">
    <location>
        <position position="70"/>
    </location>
    <ligand>
        <name>heme</name>
        <dbReference type="ChEBI" id="CHEBI:30413"/>
    </ligand>
    <ligandPart>
        <name>Fe</name>
        <dbReference type="ChEBI" id="CHEBI:18248"/>
    </ligandPart>
</feature>
<protein>
    <submittedName>
        <fullName evidence="10">Succinate dehydrogenase / fumarate reductase cytochrome b subunit</fullName>
    </submittedName>
</protein>
<gene>
    <name evidence="10" type="ORF">SAMN05421663_11095</name>
</gene>
<evidence type="ECO:0000256" key="6">
    <source>
        <dbReference type="ARBA" id="ARBA00023004"/>
    </source>
</evidence>
<keyword evidence="2 8" id="KW-0349">Heme</keyword>
<keyword evidence="3 9" id="KW-0812">Transmembrane</keyword>
<evidence type="ECO:0000256" key="9">
    <source>
        <dbReference type="SAM" id="Phobius"/>
    </source>
</evidence>
<keyword evidence="7 9" id="KW-0472">Membrane</keyword>
<feature type="transmembrane region" description="Helical" evidence="9">
    <location>
        <begin position="141"/>
        <end position="167"/>
    </location>
</feature>
<dbReference type="RefSeq" id="WP_093728238.1">
    <property type="nucleotide sequence ID" value="NZ_FMZB01000010.1"/>
</dbReference>
<name>A0A1G6UIV6_9BACI</name>
<sequence length="206" mass="23893">MNENREFFYRRLHSLLGVLPIGIFLIQHLVINHFAAYGSGSFNTAASFMHNLPFRFVLEWVVIYIPILYHAILGVYIVLTGKNNTRRYGYFRNLMFLLQRITGIVTLIFIAWHVYQTRVATIFTQETIDFDFMEAILTQPFFFWFYLIGVISTTFHFANGLWSFLVTWGITVSPRSQRIATYATLLVFLGVTYLGVRSLLAFGMGV</sequence>
<dbReference type="EMBL" id="FMZB01000010">
    <property type="protein sequence ID" value="SDD41292.1"/>
    <property type="molecule type" value="Genomic_DNA"/>
</dbReference>
<dbReference type="STRING" id="361279.SAMN05421663_11095"/>
<dbReference type="InterPro" id="IPR011138">
    <property type="entry name" value="Cytochrome_b-558"/>
</dbReference>
<keyword evidence="6 8" id="KW-0408">Iron</keyword>
<evidence type="ECO:0000313" key="11">
    <source>
        <dbReference type="Proteomes" id="UP000198666"/>
    </source>
</evidence>
<dbReference type="Pfam" id="PF01127">
    <property type="entry name" value="Sdh_cyt"/>
    <property type="match status" value="1"/>
</dbReference>
<comment type="subcellular location">
    <subcellularLocation>
        <location evidence="1">Membrane</location>
    </subcellularLocation>
</comment>
<evidence type="ECO:0000256" key="7">
    <source>
        <dbReference type="ARBA" id="ARBA00023136"/>
    </source>
</evidence>
<dbReference type="SUPFAM" id="SSF81343">
    <property type="entry name" value="Fumarate reductase respiratory complex transmembrane subunits"/>
    <property type="match status" value="1"/>
</dbReference>
<feature type="transmembrane region" description="Helical" evidence="9">
    <location>
        <begin position="179"/>
        <end position="200"/>
    </location>
</feature>
<feature type="transmembrane region" description="Helical" evidence="9">
    <location>
        <begin position="91"/>
        <end position="115"/>
    </location>
</feature>
<dbReference type="InterPro" id="IPR034804">
    <property type="entry name" value="SQR/QFR_C/D"/>
</dbReference>
<accession>A0A1G6UIV6</accession>
<dbReference type="CDD" id="cd03497">
    <property type="entry name" value="SQR_TypeB_1_TM"/>
    <property type="match status" value="1"/>
</dbReference>
<dbReference type="Gene3D" id="1.20.1300.10">
    <property type="entry name" value="Fumarate reductase/succinate dehydrogenase, transmembrane subunit"/>
    <property type="match status" value="1"/>
</dbReference>
<organism evidence="10 11">
    <name type="scientific">Terribacillus halophilus</name>
    <dbReference type="NCBI Taxonomy" id="361279"/>
    <lineage>
        <taxon>Bacteria</taxon>
        <taxon>Bacillati</taxon>
        <taxon>Bacillota</taxon>
        <taxon>Bacilli</taxon>
        <taxon>Bacillales</taxon>
        <taxon>Bacillaceae</taxon>
        <taxon>Terribacillus</taxon>
    </lineage>
</organism>
<evidence type="ECO:0000256" key="1">
    <source>
        <dbReference type="ARBA" id="ARBA00004370"/>
    </source>
</evidence>
<keyword evidence="4 8" id="KW-0479">Metal-binding</keyword>
<dbReference type="NCBIfam" id="TIGR02046">
    <property type="entry name" value="sdhC_b558_fam"/>
    <property type="match status" value="1"/>
</dbReference>
<dbReference type="InterPro" id="IPR016002">
    <property type="entry name" value="Succ_DH_cyt_b558_Firmicute"/>
</dbReference>
<evidence type="ECO:0000256" key="3">
    <source>
        <dbReference type="ARBA" id="ARBA00022692"/>
    </source>
</evidence>
<dbReference type="GO" id="GO:0016020">
    <property type="term" value="C:membrane"/>
    <property type="evidence" value="ECO:0007669"/>
    <property type="project" value="UniProtKB-SubCell"/>
</dbReference>
<dbReference type="InterPro" id="IPR000701">
    <property type="entry name" value="SuccDH_FuR_B_TM-su"/>
</dbReference>
<keyword evidence="5 9" id="KW-1133">Transmembrane helix</keyword>
<evidence type="ECO:0000313" key="10">
    <source>
        <dbReference type="EMBL" id="SDD41292.1"/>
    </source>
</evidence>
<evidence type="ECO:0000256" key="4">
    <source>
        <dbReference type="ARBA" id="ARBA00022723"/>
    </source>
</evidence>
<dbReference type="GO" id="GO:0046872">
    <property type="term" value="F:metal ion binding"/>
    <property type="evidence" value="ECO:0007669"/>
    <property type="project" value="UniProtKB-KW"/>
</dbReference>
<evidence type="ECO:0000256" key="8">
    <source>
        <dbReference type="PIRSR" id="PIRSR000170-1"/>
    </source>
</evidence>
<reference evidence="11" key="1">
    <citation type="submission" date="2016-10" db="EMBL/GenBank/DDBJ databases">
        <authorList>
            <person name="Varghese N."/>
            <person name="Submissions S."/>
        </authorList>
    </citation>
    <scope>NUCLEOTIDE SEQUENCE [LARGE SCALE GENOMIC DNA]</scope>
    <source>
        <strain evidence="11">DSM 21620</strain>
    </source>
</reference>
<dbReference type="Proteomes" id="UP000198666">
    <property type="component" value="Unassembled WGS sequence"/>
</dbReference>
<keyword evidence="11" id="KW-1185">Reference proteome</keyword>
<dbReference type="PIRSF" id="PIRSF000170">
    <property type="entry name" value="Succ_dh_cyt_b558"/>
    <property type="match status" value="1"/>
</dbReference>
<feature type="binding site" description="axial binding residue" evidence="8">
    <location>
        <position position="113"/>
    </location>
    <ligand>
        <name>heme</name>
        <dbReference type="ChEBI" id="CHEBI:30413"/>
    </ligand>
    <ligandPart>
        <name>Fe</name>
        <dbReference type="ChEBI" id="CHEBI:18248"/>
    </ligandPart>
</feature>
<feature type="transmembrane region" description="Helical" evidence="9">
    <location>
        <begin position="57"/>
        <end position="79"/>
    </location>
</feature>
<feature type="binding site" description="axial binding residue" evidence="8">
    <location>
        <position position="28"/>
    </location>
    <ligand>
        <name>heme</name>
        <dbReference type="ChEBI" id="CHEBI:30413"/>
    </ligand>
    <ligandPart>
        <name>Fe</name>
        <dbReference type="ChEBI" id="CHEBI:18248"/>
    </ligandPart>
</feature>
<evidence type="ECO:0000256" key="2">
    <source>
        <dbReference type="ARBA" id="ARBA00022617"/>
    </source>
</evidence>